<sequence>MRVVLAAAIAASTLFCTAACSTTTVEPKTATCPSETFDLENRAEPLGSSDSLIDAFDAAAAHQIETTTMLDMARSAGWSEGWDQVIYIDALTTDEALKRKVSPDLHLACFTNRPPKSPDPDQPSPHTTVFMAAGKPVQAVWWRDREPSLRFGKRDFLLPATVIRYNPTTGTMTAE</sequence>
<reference evidence="2 3" key="1">
    <citation type="submission" date="2020-10" db="EMBL/GenBank/DDBJ databases">
        <title>Identification of Nocardia species via Next-generation sequencing and recognition of intraspecies genetic diversity.</title>
        <authorList>
            <person name="Li P."/>
            <person name="Li P."/>
            <person name="Lu B."/>
        </authorList>
    </citation>
    <scope>NUCLEOTIDE SEQUENCE [LARGE SCALE GENOMIC DNA]</scope>
    <source>
        <strain evidence="2 3">BJ06-0143</strain>
    </source>
</reference>
<evidence type="ECO:0000256" key="1">
    <source>
        <dbReference type="SAM" id="SignalP"/>
    </source>
</evidence>
<feature type="chain" id="PRO_5047328177" description="Lipoprotein" evidence="1">
    <location>
        <begin position="19"/>
        <end position="175"/>
    </location>
</feature>
<dbReference type="RefSeq" id="WP_195002119.1">
    <property type="nucleotide sequence ID" value="NZ_JADLQN010000001.1"/>
</dbReference>
<organism evidence="2 3">
    <name type="scientific">Nocardia higoensis</name>
    <dbReference type="NCBI Taxonomy" id="228599"/>
    <lineage>
        <taxon>Bacteria</taxon>
        <taxon>Bacillati</taxon>
        <taxon>Actinomycetota</taxon>
        <taxon>Actinomycetes</taxon>
        <taxon>Mycobacteriales</taxon>
        <taxon>Nocardiaceae</taxon>
        <taxon>Nocardia</taxon>
    </lineage>
</organism>
<keyword evidence="3" id="KW-1185">Reference proteome</keyword>
<protein>
    <recommendedName>
        <fullName evidence="4">Lipoprotein</fullName>
    </recommendedName>
</protein>
<dbReference type="Proteomes" id="UP000707731">
    <property type="component" value="Unassembled WGS sequence"/>
</dbReference>
<evidence type="ECO:0008006" key="4">
    <source>
        <dbReference type="Google" id="ProtNLM"/>
    </source>
</evidence>
<keyword evidence="1" id="KW-0732">Signal</keyword>
<evidence type="ECO:0000313" key="3">
    <source>
        <dbReference type="Proteomes" id="UP000707731"/>
    </source>
</evidence>
<dbReference type="EMBL" id="JADLQN010000001">
    <property type="protein sequence ID" value="MBF6355551.1"/>
    <property type="molecule type" value="Genomic_DNA"/>
</dbReference>
<name>A0ABS0DAQ4_9NOCA</name>
<gene>
    <name evidence="2" type="ORF">IU449_13525</name>
</gene>
<evidence type="ECO:0000313" key="2">
    <source>
        <dbReference type="EMBL" id="MBF6355551.1"/>
    </source>
</evidence>
<feature type="signal peptide" evidence="1">
    <location>
        <begin position="1"/>
        <end position="18"/>
    </location>
</feature>
<accession>A0ABS0DAQ4</accession>
<comment type="caution">
    <text evidence="2">The sequence shown here is derived from an EMBL/GenBank/DDBJ whole genome shotgun (WGS) entry which is preliminary data.</text>
</comment>
<proteinExistence type="predicted"/>